<dbReference type="Pfam" id="PF13650">
    <property type="entry name" value="Asp_protease_2"/>
    <property type="match status" value="1"/>
</dbReference>
<evidence type="ECO:0000256" key="1">
    <source>
        <dbReference type="ARBA" id="ARBA00022801"/>
    </source>
</evidence>
<dbReference type="EMBL" id="CP042913">
    <property type="protein sequence ID" value="QEG33753.1"/>
    <property type="molecule type" value="Genomic_DNA"/>
</dbReference>
<dbReference type="AlphaFoldDB" id="A0A5B9QI01"/>
<protein>
    <recommendedName>
        <fullName evidence="3">Peptidase A2 domain-containing protein</fullName>
    </recommendedName>
</protein>
<dbReference type="InterPro" id="IPR001995">
    <property type="entry name" value="Peptidase_A2_cat"/>
</dbReference>
<reference evidence="4 5" key="1">
    <citation type="submission" date="2019-08" db="EMBL/GenBank/DDBJ databases">
        <title>Deep-cultivation of Planctomycetes and their phenomic and genomic characterization uncovers novel biology.</title>
        <authorList>
            <person name="Wiegand S."/>
            <person name="Jogler M."/>
            <person name="Boedeker C."/>
            <person name="Pinto D."/>
            <person name="Vollmers J."/>
            <person name="Rivas-Marin E."/>
            <person name="Kohn T."/>
            <person name="Peeters S.H."/>
            <person name="Heuer A."/>
            <person name="Rast P."/>
            <person name="Oberbeckmann S."/>
            <person name="Bunk B."/>
            <person name="Jeske O."/>
            <person name="Meyerdierks A."/>
            <person name="Storesund J.E."/>
            <person name="Kallscheuer N."/>
            <person name="Luecker S."/>
            <person name="Lage O.M."/>
            <person name="Pohl T."/>
            <person name="Merkel B.J."/>
            <person name="Hornburger P."/>
            <person name="Mueller R.-W."/>
            <person name="Bruemmer F."/>
            <person name="Labrenz M."/>
            <person name="Spormann A.M."/>
            <person name="Op den Camp H."/>
            <person name="Overmann J."/>
            <person name="Amann R."/>
            <person name="Jetten M.S.M."/>
            <person name="Mascher T."/>
            <person name="Medema M.H."/>
            <person name="Devos D.P."/>
            <person name="Kaster A.-K."/>
            <person name="Ovreas L."/>
            <person name="Rohde M."/>
            <person name="Galperin M.Y."/>
            <person name="Jogler C."/>
        </authorList>
    </citation>
    <scope>NUCLEOTIDE SEQUENCE [LARGE SCALE GENOMIC DNA]</scope>
    <source>
        <strain evidence="4 5">Pr1d</strain>
    </source>
</reference>
<organism evidence="4 5">
    <name type="scientific">Bythopirellula goksoeyrii</name>
    <dbReference type="NCBI Taxonomy" id="1400387"/>
    <lineage>
        <taxon>Bacteria</taxon>
        <taxon>Pseudomonadati</taxon>
        <taxon>Planctomycetota</taxon>
        <taxon>Planctomycetia</taxon>
        <taxon>Pirellulales</taxon>
        <taxon>Lacipirellulaceae</taxon>
        <taxon>Bythopirellula</taxon>
    </lineage>
</organism>
<evidence type="ECO:0000313" key="4">
    <source>
        <dbReference type="EMBL" id="QEG33753.1"/>
    </source>
</evidence>
<keyword evidence="5" id="KW-1185">Reference proteome</keyword>
<evidence type="ECO:0000256" key="2">
    <source>
        <dbReference type="SAM" id="SignalP"/>
    </source>
</evidence>
<dbReference type="OrthoDB" id="260372at2"/>
<dbReference type="Proteomes" id="UP000323917">
    <property type="component" value="Chromosome"/>
</dbReference>
<sequence length="716" mass="74921" precursor="true">MAIRKLLCVLVTCALLAPQVKGATAPLGGFIPFAGIGLTDEFKNASTDLSGTFFLADPETSIVGNPLSGGGSPYYDIALLDTGAATHILTSQADGPNGFDIHGNNFDGDNIQQIGGATGLINLEINNPLAIYAGGLKNFTANGATLTKNPSANLRGQSSVATLSAPTEWKLPNILGLPMAAQHSITIKNSEPQIFELGGRTVRTPEVEFDDLGIGGGSITRRAPLKIRPGSSFIAGPLYIQNLDILGGNFNFHENPLSPTIIENGGLFIDVDMARGTKSLQDKELLFDTGADLTVVSEITAARLGFDPILDTPDFVLEVEGSGGVSAGIPGFYLDELNIDTVGGTFTMQRVPIAVLDVTNPNDPGNIIDGILGMHLFTGRDLVIDANPSIGQGGTGPSLYISDPVVENHTWTSTVSQAIFQTPTNWTANGVPNQMWVAELRNTAIPTQFVNLTGNSIVNQLVVAGGQNSTLRLQLNGTQKLTTFGETRIENGGIVSLNDSGTRLDAQFVNIEGGTLRGNGSVFVGTGPITGVVRNLSGRIEPGNGIGALEIVGDYSNLVNGTLAIQLGGTTPGQFDLLEVDRFAFLSGTLEVSLVNFTPAVGNMFTFLTTGEGVSGAFDNLVLPAGFQWGVDYLSDSVVLKVLGLGTSGDFDSDGDVDGHDFLLWQRNPSVGDLADWQSNYGVGAVLSSATVVPEPTGIVSILVAAALLVIKRRPL</sequence>
<feature type="chain" id="PRO_5023080696" description="Peptidase A2 domain-containing protein" evidence="2">
    <location>
        <begin position="23"/>
        <end position="716"/>
    </location>
</feature>
<dbReference type="Gene3D" id="2.40.70.10">
    <property type="entry name" value="Acid Proteases"/>
    <property type="match status" value="1"/>
</dbReference>
<dbReference type="InterPro" id="IPR021109">
    <property type="entry name" value="Peptidase_aspartic_dom_sf"/>
</dbReference>
<dbReference type="PROSITE" id="PS50175">
    <property type="entry name" value="ASP_PROT_RETROV"/>
    <property type="match status" value="1"/>
</dbReference>
<dbReference type="GO" id="GO:0006508">
    <property type="term" value="P:proteolysis"/>
    <property type="evidence" value="ECO:0007669"/>
    <property type="project" value="InterPro"/>
</dbReference>
<dbReference type="CDD" id="cd05483">
    <property type="entry name" value="retropepsin_like_bacteria"/>
    <property type="match status" value="1"/>
</dbReference>
<evidence type="ECO:0000313" key="5">
    <source>
        <dbReference type="Proteomes" id="UP000323917"/>
    </source>
</evidence>
<dbReference type="RefSeq" id="WP_148072480.1">
    <property type="nucleotide sequence ID" value="NZ_CP042913.1"/>
</dbReference>
<name>A0A5B9QI01_9BACT</name>
<accession>A0A5B9QI01</accession>
<dbReference type="PROSITE" id="PS00141">
    <property type="entry name" value="ASP_PROTEASE"/>
    <property type="match status" value="1"/>
</dbReference>
<feature type="signal peptide" evidence="2">
    <location>
        <begin position="1"/>
        <end position="22"/>
    </location>
</feature>
<keyword evidence="2" id="KW-0732">Signal</keyword>
<feature type="domain" description="Peptidase A2" evidence="3">
    <location>
        <begin position="283"/>
        <end position="324"/>
    </location>
</feature>
<proteinExistence type="predicted"/>
<dbReference type="KEGG" id="bgok:Pr1d_10230"/>
<dbReference type="SUPFAM" id="SSF50630">
    <property type="entry name" value="Acid proteases"/>
    <property type="match status" value="1"/>
</dbReference>
<keyword evidence="1" id="KW-0378">Hydrolase</keyword>
<dbReference type="InterPro" id="IPR001969">
    <property type="entry name" value="Aspartic_peptidase_AS"/>
</dbReference>
<dbReference type="GO" id="GO:0004190">
    <property type="term" value="F:aspartic-type endopeptidase activity"/>
    <property type="evidence" value="ECO:0007669"/>
    <property type="project" value="InterPro"/>
</dbReference>
<evidence type="ECO:0000259" key="3">
    <source>
        <dbReference type="PROSITE" id="PS50175"/>
    </source>
</evidence>
<gene>
    <name evidence="4" type="ORF">Pr1d_10230</name>
</gene>
<dbReference type="InterPro" id="IPR034122">
    <property type="entry name" value="Retropepsin-like_bacterial"/>
</dbReference>